<sequence>MQRQNLIKNKKITKDKTYVTAKDFENLPDLPNGWLWIHLNELLATLKNGISIPPNAEKGISILRISALRPNSVNTQDIRFLAGEVHEYQDYLLVEEDLLFTRYSGNKNFVGICGVVPPLKEVLVYPDKLIRGRLITGYLIAKYISIAVNIGESRAYVNKRLKTTAGQVGIAGKDIKTIPIPLPPLNEQRRIVAKVEQLMDICDELEVKLIKSYASSEKLMDAVADQILMV</sequence>
<evidence type="ECO:0000256" key="3">
    <source>
        <dbReference type="ARBA" id="ARBA00023125"/>
    </source>
</evidence>
<reference evidence="6 7" key="1">
    <citation type="journal article" date="2020" name="ISME J.">
        <title>Comparative genomics reveals insights into cyanobacterial evolution and habitat adaptation.</title>
        <authorList>
            <person name="Chen M.Y."/>
            <person name="Teng W.K."/>
            <person name="Zhao L."/>
            <person name="Hu C.X."/>
            <person name="Zhou Y.K."/>
            <person name="Han B.P."/>
            <person name="Song L.R."/>
            <person name="Shu W.S."/>
        </authorList>
    </citation>
    <scope>NUCLEOTIDE SEQUENCE [LARGE SCALE GENOMIC DNA]</scope>
    <source>
        <strain evidence="6 7">FACHB-252</strain>
    </source>
</reference>
<evidence type="ECO:0000313" key="6">
    <source>
        <dbReference type="EMBL" id="MBD2616576.1"/>
    </source>
</evidence>
<evidence type="ECO:0000313" key="7">
    <source>
        <dbReference type="Proteomes" id="UP000606396"/>
    </source>
</evidence>
<keyword evidence="7" id="KW-1185">Reference proteome</keyword>
<dbReference type="Proteomes" id="UP000606396">
    <property type="component" value="Unassembled WGS sequence"/>
</dbReference>
<gene>
    <name evidence="6" type="ORF">H6G94_36075</name>
</gene>
<keyword evidence="6" id="KW-0255">Endonuclease</keyword>
<comment type="caution">
    <text evidence="6">The sequence shown here is derived from an EMBL/GenBank/DDBJ whole genome shotgun (WGS) entry which is preliminary data.</text>
</comment>
<protein>
    <submittedName>
        <fullName evidence="6">Restriction endonuclease subunit S</fullName>
    </submittedName>
</protein>
<dbReference type="InterPro" id="IPR051212">
    <property type="entry name" value="Type-I_RE_S_subunit"/>
</dbReference>
<proteinExistence type="inferred from homology"/>
<evidence type="ECO:0000256" key="2">
    <source>
        <dbReference type="ARBA" id="ARBA00022747"/>
    </source>
</evidence>
<keyword evidence="2" id="KW-0680">Restriction system</keyword>
<dbReference type="SUPFAM" id="SSF116734">
    <property type="entry name" value="DNA methylase specificity domain"/>
    <property type="match status" value="1"/>
</dbReference>
<comment type="similarity">
    <text evidence="1">Belongs to the type-I restriction system S methylase family.</text>
</comment>
<comment type="subunit">
    <text evidence="4">The methyltransferase is composed of M and S polypeptides.</text>
</comment>
<dbReference type="CDD" id="cd17261">
    <property type="entry name" value="RMtype1_S_EcoKI-TRD2-CR2_like"/>
    <property type="match status" value="1"/>
</dbReference>
<dbReference type="RefSeq" id="WP_190952984.1">
    <property type="nucleotide sequence ID" value="NZ_JACJTC010000067.1"/>
</dbReference>
<dbReference type="Pfam" id="PF01420">
    <property type="entry name" value="Methylase_S"/>
    <property type="match status" value="1"/>
</dbReference>
<dbReference type="EMBL" id="JACJTC010000067">
    <property type="protein sequence ID" value="MBD2616576.1"/>
    <property type="molecule type" value="Genomic_DNA"/>
</dbReference>
<dbReference type="GO" id="GO:0004519">
    <property type="term" value="F:endonuclease activity"/>
    <property type="evidence" value="ECO:0007669"/>
    <property type="project" value="UniProtKB-KW"/>
</dbReference>
<name>A0ABR8HMH4_NOSPU</name>
<dbReference type="InterPro" id="IPR000055">
    <property type="entry name" value="Restrct_endonuc_typeI_TRD"/>
</dbReference>
<dbReference type="Gene3D" id="3.90.220.20">
    <property type="entry name" value="DNA methylase specificity domains"/>
    <property type="match status" value="1"/>
</dbReference>
<feature type="domain" description="Type I restriction modification DNA specificity" evidence="5">
    <location>
        <begin position="159"/>
        <end position="210"/>
    </location>
</feature>
<evidence type="ECO:0000259" key="5">
    <source>
        <dbReference type="Pfam" id="PF01420"/>
    </source>
</evidence>
<evidence type="ECO:0000256" key="1">
    <source>
        <dbReference type="ARBA" id="ARBA00010923"/>
    </source>
</evidence>
<dbReference type="PANTHER" id="PTHR43140">
    <property type="entry name" value="TYPE-1 RESTRICTION ENZYME ECOKI SPECIFICITY PROTEIN"/>
    <property type="match status" value="1"/>
</dbReference>
<organism evidence="6 7">
    <name type="scientific">Nostoc punctiforme FACHB-252</name>
    <dbReference type="NCBI Taxonomy" id="1357509"/>
    <lineage>
        <taxon>Bacteria</taxon>
        <taxon>Bacillati</taxon>
        <taxon>Cyanobacteriota</taxon>
        <taxon>Cyanophyceae</taxon>
        <taxon>Nostocales</taxon>
        <taxon>Nostocaceae</taxon>
        <taxon>Nostoc</taxon>
    </lineage>
</organism>
<keyword evidence="3" id="KW-0238">DNA-binding</keyword>
<keyword evidence="6" id="KW-0378">Hydrolase</keyword>
<accession>A0ABR8HMH4</accession>
<dbReference type="PANTHER" id="PTHR43140:SF1">
    <property type="entry name" value="TYPE I RESTRICTION ENZYME ECOKI SPECIFICITY SUBUNIT"/>
    <property type="match status" value="1"/>
</dbReference>
<keyword evidence="6" id="KW-0540">Nuclease</keyword>
<dbReference type="InterPro" id="IPR044946">
    <property type="entry name" value="Restrct_endonuc_typeI_TRD_sf"/>
</dbReference>
<evidence type="ECO:0000256" key="4">
    <source>
        <dbReference type="ARBA" id="ARBA00038652"/>
    </source>
</evidence>